<organism evidence="3">
    <name type="scientific">viral metagenome</name>
    <dbReference type="NCBI Taxonomy" id="1070528"/>
    <lineage>
        <taxon>unclassified sequences</taxon>
        <taxon>metagenomes</taxon>
        <taxon>organismal metagenomes</taxon>
    </lineage>
</organism>
<accession>A0A6C0EFU2</accession>
<feature type="region of interest" description="Disordered" evidence="1">
    <location>
        <begin position="1"/>
        <end position="34"/>
    </location>
</feature>
<feature type="region of interest" description="Disordered" evidence="1">
    <location>
        <begin position="462"/>
        <end position="485"/>
    </location>
</feature>
<sequence>MYNRSINQNAGASGSAVSLKPTITQPSSRPQAESLFTSSPQKFKEINKDTIMKNIADICLILQKMPLTANNRQILIPNYQKIPGDKIIFEEKKDGKKLFSVSNLYGLVVLILYVFNTHDSDLSSFIDTNDKELNTDNNPLIKYIGTSTANIDNIKQIYNVLMSFYNFTKYGFQELSVKSIDTLEKYLKELIKSDYQLKYFHDQYIQGKSPELVGKWQNLINQLTRLQLLIFIKKNKDGDDGMIDNLLTALNGKMKIVNNILAQNVSDSDAAPFEDDDDVASPSSLDLKKLESELLQLRSLSLTEINKPENVAKIQSIIDTAAAYFGVQFGGTNSSQNNTFTEDMKNRIISKNIEDLSEIETNALKAYVQTIIAPKILNNKILEDEEKILYKKYKLDEFKKTRSAKILQRKFRSGRGPQRVQLIKILQELKSIIENIQDESKKNMLLNFLNKLLSPKTIEAAEGRKNDGTPNAQPSDESPQVQAGGSLSSILGSKYYGKYLKYKSKYLELSI</sequence>
<feature type="transmembrane region" description="Helical" evidence="2">
    <location>
        <begin position="98"/>
        <end position="115"/>
    </location>
</feature>
<feature type="compositionally biased region" description="Polar residues" evidence="1">
    <location>
        <begin position="468"/>
        <end position="485"/>
    </location>
</feature>
<evidence type="ECO:0000256" key="1">
    <source>
        <dbReference type="SAM" id="MobiDB-lite"/>
    </source>
</evidence>
<evidence type="ECO:0000256" key="2">
    <source>
        <dbReference type="SAM" id="Phobius"/>
    </source>
</evidence>
<dbReference type="EMBL" id="MN739812">
    <property type="protein sequence ID" value="QHT27139.1"/>
    <property type="molecule type" value="Genomic_DNA"/>
</dbReference>
<keyword evidence="2" id="KW-0812">Transmembrane</keyword>
<protein>
    <submittedName>
        <fullName evidence="3">Uncharacterized protein</fullName>
    </submittedName>
</protein>
<reference evidence="3" key="1">
    <citation type="journal article" date="2020" name="Nature">
        <title>Giant virus diversity and host interactions through global metagenomics.</title>
        <authorList>
            <person name="Schulz F."/>
            <person name="Roux S."/>
            <person name="Paez-Espino D."/>
            <person name="Jungbluth S."/>
            <person name="Walsh D.A."/>
            <person name="Denef V.J."/>
            <person name="McMahon K.D."/>
            <person name="Konstantinidis K.T."/>
            <person name="Eloe-Fadrosh E.A."/>
            <person name="Kyrpides N.C."/>
            <person name="Woyke T."/>
        </authorList>
    </citation>
    <scope>NUCLEOTIDE SEQUENCE</scope>
    <source>
        <strain evidence="3">GVMAG-M-3300023179-2</strain>
    </source>
</reference>
<keyword evidence="2" id="KW-1133">Transmembrane helix</keyword>
<name>A0A6C0EFU2_9ZZZZ</name>
<proteinExistence type="predicted"/>
<evidence type="ECO:0000313" key="3">
    <source>
        <dbReference type="EMBL" id="QHT27139.1"/>
    </source>
</evidence>
<dbReference type="AlphaFoldDB" id="A0A6C0EFU2"/>
<keyword evidence="2" id="KW-0472">Membrane</keyword>